<evidence type="ECO:0000313" key="1">
    <source>
        <dbReference type="EMBL" id="TDW19447.1"/>
    </source>
</evidence>
<keyword evidence="2" id="KW-1185">Reference proteome</keyword>
<evidence type="ECO:0000313" key="2">
    <source>
        <dbReference type="Proteomes" id="UP000295447"/>
    </source>
</evidence>
<gene>
    <name evidence="1" type="ORF">EV650_6056</name>
</gene>
<reference evidence="1 2" key="1">
    <citation type="submission" date="2019-03" db="EMBL/GenBank/DDBJ databases">
        <title>Genomic Encyclopedia of Type Strains, Phase III (KMG-III): the genomes of soil and plant-associated and newly described type strains.</title>
        <authorList>
            <person name="Whitman W."/>
        </authorList>
    </citation>
    <scope>NUCLEOTIDE SEQUENCE [LARGE SCALE GENOMIC DNA]</scope>
    <source>
        <strain evidence="1 2">VKM Ac-2570</strain>
    </source>
</reference>
<sequence>MTLVLTARGRDTLWLVVDRRLSFGGSRPPIDDAMKVMDLDTLDGRGLLAYAGLGATARGTQPSAWMSAVLRGRGGLMLEQALDILSDAATRELPRHLVRTPAGAHTILIPAFVQGVGARLYAIDNIVDPKTKEHRYRYTRHERPGVVRGSRAPSVVVAGTGGVYLQSRGEAWVRSLFHLINAHDQGKVSDLLVADQLAALSYEAHHAVRDGSVGPRCIVVWRRRPDARPGPGGGHQAYTGLGRDANSEGIPTISNGFDVSAITGIMMKQILDQFAGGSSPQVALDLDTDELNRLLGELPEGPDEKLR</sequence>
<accession>A0A4R7ZNK1</accession>
<dbReference type="AlphaFoldDB" id="A0A4R7ZNK1"/>
<dbReference type="EMBL" id="SODF01000002">
    <property type="protein sequence ID" value="TDW19447.1"/>
    <property type="molecule type" value="Genomic_DNA"/>
</dbReference>
<dbReference type="OrthoDB" id="5182723at2"/>
<protein>
    <submittedName>
        <fullName evidence="1">Uncharacterized protein</fullName>
    </submittedName>
</protein>
<organism evidence="1 2">
    <name type="scientific">Kribbella kalugense</name>
    <dbReference type="NCBI Taxonomy" id="2512221"/>
    <lineage>
        <taxon>Bacteria</taxon>
        <taxon>Bacillati</taxon>
        <taxon>Actinomycetota</taxon>
        <taxon>Actinomycetes</taxon>
        <taxon>Propionibacteriales</taxon>
        <taxon>Kribbellaceae</taxon>
        <taxon>Kribbella</taxon>
    </lineage>
</organism>
<name>A0A4R7ZNK1_9ACTN</name>
<dbReference type="Proteomes" id="UP000295447">
    <property type="component" value="Unassembled WGS sequence"/>
</dbReference>
<dbReference type="RefSeq" id="WP_134122311.1">
    <property type="nucleotide sequence ID" value="NZ_SODF01000002.1"/>
</dbReference>
<proteinExistence type="predicted"/>
<comment type="caution">
    <text evidence="1">The sequence shown here is derived from an EMBL/GenBank/DDBJ whole genome shotgun (WGS) entry which is preliminary data.</text>
</comment>